<dbReference type="CDD" id="cd01097">
    <property type="entry name" value="Tetrahydromethanopterin_reductase"/>
    <property type="match status" value="1"/>
</dbReference>
<organism evidence="3 4">
    <name type="scientific">Halosimplex carlsbadense 2-9-1</name>
    <dbReference type="NCBI Taxonomy" id="797114"/>
    <lineage>
        <taxon>Archaea</taxon>
        <taxon>Methanobacteriati</taxon>
        <taxon>Methanobacteriota</taxon>
        <taxon>Stenosarchaea group</taxon>
        <taxon>Halobacteria</taxon>
        <taxon>Halobacteriales</taxon>
        <taxon>Haloarculaceae</taxon>
        <taxon>Halosimplex</taxon>
    </lineage>
</organism>
<sequence length="316" mass="34705">MVELGYTLSSEEHPPDDLVDHAVGAEAAGFEHALISDHYHPWVERQDEAPFAWSVLGAVARETDDLRVGTGVTCPFQRYHPAVVAQAGATVADMFDGRFFLGVGTGENLNEHVTGERWPPFDVRAERLEESVEVIRELWRGEHVTDRGDHVTVEDARLFTLPDESPPIFVSGTGPKSAAMAGEIGDGLVSTAPVAEFVDRFRERGEGPRYGQLTVCYAESEAEARETALEHWPNGASPGSVNWELRTPKDIEGALGRVDEEVIAEEVVCGPDADDHVEAIEAFVDAGFDHVYVHQVGPDQTDFFEFYESEILPSFG</sequence>
<comment type="caution">
    <text evidence="3">The sequence shown here is derived from an EMBL/GenBank/DDBJ whole genome shotgun (WGS) entry which is preliminary data.</text>
</comment>
<keyword evidence="1" id="KW-0560">Oxidoreductase</keyword>
<dbReference type="EMBL" id="AOIU01000048">
    <property type="protein sequence ID" value="ELZ19919.1"/>
    <property type="molecule type" value="Genomic_DNA"/>
</dbReference>
<dbReference type="Pfam" id="PF00296">
    <property type="entry name" value="Bac_luciferase"/>
    <property type="match status" value="1"/>
</dbReference>
<dbReference type="RefSeq" id="WP_006885966.1">
    <property type="nucleotide sequence ID" value="NZ_AOIU01000048.1"/>
</dbReference>
<dbReference type="SUPFAM" id="SSF51679">
    <property type="entry name" value="Bacterial luciferase-like"/>
    <property type="match status" value="1"/>
</dbReference>
<dbReference type="InterPro" id="IPR019945">
    <property type="entry name" value="F420_G6P_DH-rel"/>
</dbReference>
<name>M0CDH3_9EURY</name>
<dbReference type="PANTHER" id="PTHR43244">
    <property type="match status" value="1"/>
</dbReference>
<dbReference type="Proteomes" id="UP000011626">
    <property type="component" value="Unassembled WGS sequence"/>
</dbReference>
<dbReference type="NCBIfam" id="TIGR03557">
    <property type="entry name" value="F420_G6P_family"/>
    <property type="match status" value="1"/>
</dbReference>
<evidence type="ECO:0000259" key="2">
    <source>
        <dbReference type="Pfam" id="PF00296"/>
    </source>
</evidence>
<feature type="domain" description="Luciferase-like" evidence="2">
    <location>
        <begin position="8"/>
        <end position="290"/>
    </location>
</feature>
<dbReference type="Gene3D" id="3.20.20.30">
    <property type="entry name" value="Luciferase-like domain"/>
    <property type="match status" value="1"/>
</dbReference>
<reference evidence="3 4" key="1">
    <citation type="journal article" date="2014" name="PLoS Genet.">
        <title>Phylogenetically driven sequencing of extremely halophilic archaea reveals strategies for static and dynamic osmo-response.</title>
        <authorList>
            <person name="Becker E.A."/>
            <person name="Seitzer P.M."/>
            <person name="Tritt A."/>
            <person name="Larsen D."/>
            <person name="Krusor M."/>
            <person name="Yao A.I."/>
            <person name="Wu D."/>
            <person name="Madern D."/>
            <person name="Eisen J.A."/>
            <person name="Darling A.E."/>
            <person name="Facciotti M.T."/>
        </authorList>
    </citation>
    <scope>NUCLEOTIDE SEQUENCE [LARGE SCALE GENOMIC DNA]</scope>
    <source>
        <strain evidence="3 4">2-9-1</strain>
    </source>
</reference>
<protein>
    <submittedName>
        <fullName evidence="3">Luciferase-like monooxygenase</fullName>
    </submittedName>
</protein>
<dbReference type="OrthoDB" id="7684at2157"/>
<keyword evidence="3" id="KW-0503">Monooxygenase</keyword>
<dbReference type="PANTHER" id="PTHR43244:SF1">
    <property type="entry name" value="5,10-METHYLENETETRAHYDROMETHANOPTERIN REDUCTASE"/>
    <property type="match status" value="1"/>
</dbReference>
<dbReference type="STRING" id="797114.C475_21514"/>
<accession>M0CDH3</accession>
<keyword evidence="4" id="KW-1185">Reference proteome</keyword>
<dbReference type="PATRIC" id="fig|797114.5.peg.4338"/>
<dbReference type="InterPro" id="IPR050564">
    <property type="entry name" value="F420-G6PD/mer"/>
</dbReference>
<dbReference type="AlphaFoldDB" id="M0CDH3"/>
<evidence type="ECO:0000313" key="3">
    <source>
        <dbReference type="EMBL" id="ELZ19919.1"/>
    </source>
</evidence>
<dbReference type="GO" id="GO:0004497">
    <property type="term" value="F:monooxygenase activity"/>
    <property type="evidence" value="ECO:0007669"/>
    <property type="project" value="UniProtKB-KW"/>
</dbReference>
<dbReference type="GO" id="GO:0016705">
    <property type="term" value="F:oxidoreductase activity, acting on paired donors, with incorporation or reduction of molecular oxygen"/>
    <property type="evidence" value="ECO:0007669"/>
    <property type="project" value="InterPro"/>
</dbReference>
<gene>
    <name evidence="3" type="ORF">C475_21514</name>
</gene>
<evidence type="ECO:0000313" key="4">
    <source>
        <dbReference type="Proteomes" id="UP000011626"/>
    </source>
</evidence>
<proteinExistence type="predicted"/>
<dbReference type="eggNOG" id="arCOG02410">
    <property type="taxonomic scope" value="Archaea"/>
</dbReference>
<dbReference type="InterPro" id="IPR011251">
    <property type="entry name" value="Luciferase-like_dom"/>
</dbReference>
<dbReference type="InterPro" id="IPR036661">
    <property type="entry name" value="Luciferase-like_sf"/>
</dbReference>
<evidence type="ECO:0000256" key="1">
    <source>
        <dbReference type="ARBA" id="ARBA00023002"/>
    </source>
</evidence>